<proteinExistence type="predicted"/>
<reference evidence="2 3" key="1">
    <citation type="submission" date="2024-08" db="EMBL/GenBank/DDBJ databases">
        <authorList>
            <person name="Ishaq N."/>
        </authorList>
    </citation>
    <scope>NUCLEOTIDE SEQUENCE [LARGE SCALE GENOMIC DNA]</scope>
    <source>
        <strain evidence="2 3">JCM 30400</strain>
    </source>
</reference>
<feature type="region of interest" description="Disordered" evidence="1">
    <location>
        <begin position="200"/>
        <end position="225"/>
    </location>
</feature>
<dbReference type="EMBL" id="JBGMEL010000008">
    <property type="protein sequence ID" value="MFA0790857.1"/>
    <property type="molecule type" value="Genomic_DNA"/>
</dbReference>
<protein>
    <recommendedName>
        <fullName evidence="4">LPS export ABC transporter periplasmic protein LptC</fullName>
    </recommendedName>
</protein>
<feature type="compositionally biased region" description="Basic and acidic residues" evidence="1">
    <location>
        <begin position="200"/>
        <end position="218"/>
    </location>
</feature>
<evidence type="ECO:0000256" key="1">
    <source>
        <dbReference type="SAM" id="MobiDB-lite"/>
    </source>
</evidence>
<evidence type="ECO:0008006" key="4">
    <source>
        <dbReference type="Google" id="ProtNLM"/>
    </source>
</evidence>
<dbReference type="RefSeq" id="WP_371843449.1">
    <property type="nucleotide sequence ID" value="NZ_JBGMEL010000008.1"/>
</dbReference>
<gene>
    <name evidence="2" type="ORF">ACCI51_09900</name>
</gene>
<evidence type="ECO:0000313" key="3">
    <source>
        <dbReference type="Proteomes" id="UP001569414"/>
    </source>
</evidence>
<organism evidence="2 3">
    <name type="scientific">Microbulbifer echini</name>
    <dbReference type="NCBI Taxonomy" id="1529067"/>
    <lineage>
        <taxon>Bacteria</taxon>
        <taxon>Pseudomonadati</taxon>
        <taxon>Pseudomonadota</taxon>
        <taxon>Gammaproteobacteria</taxon>
        <taxon>Cellvibrionales</taxon>
        <taxon>Microbulbiferaceae</taxon>
        <taxon>Microbulbifer</taxon>
    </lineage>
</organism>
<comment type="caution">
    <text evidence="2">The sequence shown here is derived from an EMBL/GenBank/DDBJ whole genome shotgun (WGS) entry which is preliminary data.</text>
</comment>
<name>A0ABV4NMU0_9GAMM</name>
<keyword evidence="3" id="KW-1185">Reference proteome</keyword>
<dbReference type="Proteomes" id="UP001569414">
    <property type="component" value="Unassembled WGS sequence"/>
</dbReference>
<evidence type="ECO:0000313" key="2">
    <source>
        <dbReference type="EMBL" id="MFA0790857.1"/>
    </source>
</evidence>
<sequence>MKKLAFPVLILFLGAGYFFWIKSQPAQVEHSAKLPEPKMVVDRVPVESSSAETVDDSGIPEEVVADSEKSLWSESDLAREVLHENGRLPVDLNGETYLELDMERLRGLETGDYVDIDLPGLESVYDAQVGDVEQHASGNKSVQLNFLGQSRLHGATLTIGKSSVYAQLNTPAGSYTLEAQDGYAWIAPNGALISNHVEKHDKDLSSEAQREKDWKDSDVPLNDFE</sequence>
<accession>A0ABV4NMU0</accession>